<name>A0AAJ1BFJ6_9GAMM</name>
<protein>
    <submittedName>
        <fullName evidence="3">Tyrosine-type recombinase/integrase</fullName>
    </submittedName>
</protein>
<dbReference type="Proteomes" id="UP001297581">
    <property type="component" value="Unassembled WGS sequence"/>
</dbReference>
<dbReference type="InterPro" id="IPR002104">
    <property type="entry name" value="Integrase_catalytic"/>
</dbReference>
<dbReference type="GO" id="GO:0003677">
    <property type="term" value="F:DNA binding"/>
    <property type="evidence" value="ECO:0007669"/>
    <property type="project" value="InterPro"/>
</dbReference>
<dbReference type="EMBL" id="JAKUDL010000002">
    <property type="protein sequence ID" value="MCH4293806.1"/>
    <property type="molecule type" value="Genomic_DNA"/>
</dbReference>
<dbReference type="InterPro" id="IPR013762">
    <property type="entry name" value="Integrase-like_cat_sf"/>
</dbReference>
<evidence type="ECO:0000313" key="3">
    <source>
        <dbReference type="EMBL" id="MCH4293806.1"/>
    </source>
</evidence>
<dbReference type="GO" id="GO:0006310">
    <property type="term" value="P:DNA recombination"/>
    <property type="evidence" value="ECO:0007669"/>
    <property type="project" value="UniProtKB-KW"/>
</dbReference>
<dbReference type="GO" id="GO:0015074">
    <property type="term" value="P:DNA integration"/>
    <property type="evidence" value="ECO:0007669"/>
    <property type="project" value="InterPro"/>
</dbReference>
<sequence>MFPSDNSLTGHVTEKSSQGSFWHRITDRAGLRGEGKGESVTIHDLRRTIASWSVMRGGNIQTTSKLLGHSDISITASTYAHLDIEQVRRELGITTAQLLGTEIQEPSVDRLVKEIASLKENERQRLLSILHKKFG</sequence>
<evidence type="ECO:0000256" key="1">
    <source>
        <dbReference type="ARBA" id="ARBA00023172"/>
    </source>
</evidence>
<accession>A0AAJ1BFJ6</accession>
<dbReference type="SUPFAM" id="SSF56349">
    <property type="entry name" value="DNA breaking-rejoining enzymes"/>
    <property type="match status" value="1"/>
</dbReference>
<dbReference type="PROSITE" id="PS51898">
    <property type="entry name" value="TYR_RECOMBINASE"/>
    <property type="match status" value="1"/>
</dbReference>
<feature type="domain" description="Tyr recombinase" evidence="2">
    <location>
        <begin position="1"/>
        <end position="92"/>
    </location>
</feature>
<comment type="caution">
    <text evidence="3">The sequence shown here is derived from an EMBL/GenBank/DDBJ whole genome shotgun (WGS) entry which is preliminary data.</text>
</comment>
<dbReference type="RefSeq" id="WP_240590286.1">
    <property type="nucleotide sequence ID" value="NZ_JAKUDL010000002.1"/>
</dbReference>
<organism evidence="3 4">
    <name type="scientific">Shewanella zhuhaiensis</name>
    <dbReference type="NCBI Taxonomy" id="2919576"/>
    <lineage>
        <taxon>Bacteria</taxon>
        <taxon>Pseudomonadati</taxon>
        <taxon>Pseudomonadota</taxon>
        <taxon>Gammaproteobacteria</taxon>
        <taxon>Alteromonadales</taxon>
        <taxon>Shewanellaceae</taxon>
        <taxon>Shewanella</taxon>
    </lineage>
</organism>
<dbReference type="Pfam" id="PF00589">
    <property type="entry name" value="Phage_integrase"/>
    <property type="match status" value="1"/>
</dbReference>
<keyword evidence="4" id="KW-1185">Reference proteome</keyword>
<evidence type="ECO:0000313" key="4">
    <source>
        <dbReference type="Proteomes" id="UP001297581"/>
    </source>
</evidence>
<evidence type="ECO:0000259" key="2">
    <source>
        <dbReference type="PROSITE" id="PS51898"/>
    </source>
</evidence>
<keyword evidence="1" id="KW-0233">DNA recombination</keyword>
<proteinExistence type="predicted"/>
<reference evidence="3 4" key="1">
    <citation type="submission" date="2022-02" db="EMBL/GenBank/DDBJ databases">
        <title>The genome sequence of Shewanella sp. 3B26.</title>
        <authorList>
            <person name="Du J."/>
        </authorList>
    </citation>
    <scope>NUCLEOTIDE SEQUENCE [LARGE SCALE GENOMIC DNA]</scope>
    <source>
        <strain evidence="3 4">3B26</strain>
    </source>
</reference>
<gene>
    <name evidence="3" type="ORF">MJ923_05750</name>
</gene>
<dbReference type="AlphaFoldDB" id="A0AAJ1BFJ6"/>
<dbReference type="Gene3D" id="1.10.443.10">
    <property type="entry name" value="Intergrase catalytic core"/>
    <property type="match status" value="1"/>
</dbReference>
<dbReference type="InterPro" id="IPR011010">
    <property type="entry name" value="DNA_brk_join_enz"/>
</dbReference>